<evidence type="ECO:0000256" key="1">
    <source>
        <dbReference type="ARBA" id="ARBA00001947"/>
    </source>
</evidence>
<keyword evidence="3" id="KW-0378">Hydrolase</keyword>
<dbReference type="InterPro" id="IPR055438">
    <property type="entry name" value="AstE_AspA_cat"/>
</dbReference>
<protein>
    <submittedName>
        <fullName evidence="7">Unannotated protein</fullName>
    </submittedName>
</protein>
<accession>A0A6J6M661</accession>
<dbReference type="SUPFAM" id="SSF53187">
    <property type="entry name" value="Zn-dependent exopeptidases"/>
    <property type="match status" value="1"/>
</dbReference>
<keyword evidence="2" id="KW-0479">Metal-binding</keyword>
<dbReference type="EMBL" id="CAEZWS010000055">
    <property type="protein sequence ID" value="CAB4669727.1"/>
    <property type="molecule type" value="Genomic_DNA"/>
</dbReference>
<dbReference type="InterPro" id="IPR043795">
    <property type="entry name" value="N-alpha-Ac-DABA-like"/>
</dbReference>
<dbReference type="PANTHER" id="PTHR37326:SF1">
    <property type="entry name" value="BLL3975 PROTEIN"/>
    <property type="match status" value="1"/>
</dbReference>
<dbReference type="GO" id="GO:0046872">
    <property type="term" value="F:metal ion binding"/>
    <property type="evidence" value="ECO:0007669"/>
    <property type="project" value="UniProtKB-KW"/>
</dbReference>
<dbReference type="PIRSF" id="PIRSF039012">
    <property type="entry name" value="ASP"/>
    <property type="match status" value="1"/>
</dbReference>
<name>A0A6J6M661_9ZZZZ</name>
<evidence type="ECO:0000313" key="6">
    <source>
        <dbReference type="EMBL" id="CAB4592702.1"/>
    </source>
</evidence>
<feature type="domain" description="Succinylglutamate desuccinylase/Aspartoacylase catalytic" evidence="5">
    <location>
        <begin position="47"/>
        <end position="234"/>
    </location>
</feature>
<dbReference type="EMBL" id="CAFBPG010000093">
    <property type="protein sequence ID" value="CAB5016538.1"/>
    <property type="molecule type" value="Genomic_DNA"/>
</dbReference>
<evidence type="ECO:0000256" key="3">
    <source>
        <dbReference type="ARBA" id="ARBA00022801"/>
    </source>
</evidence>
<evidence type="ECO:0000313" key="7">
    <source>
        <dbReference type="EMBL" id="CAB4669727.1"/>
    </source>
</evidence>
<gene>
    <name evidence="6" type="ORF">UFOPK1773_00921</name>
    <name evidence="7" type="ORF">UFOPK2288_00969</name>
    <name evidence="8" type="ORF">UFOPK4074_00920</name>
    <name evidence="9" type="ORF">UFOPK4372_00718</name>
</gene>
<dbReference type="GO" id="GO:0016811">
    <property type="term" value="F:hydrolase activity, acting on carbon-nitrogen (but not peptide) bonds, in linear amides"/>
    <property type="evidence" value="ECO:0007669"/>
    <property type="project" value="InterPro"/>
</dbReference>
<dbReference type="PANTHER" id="PTHR37326">
    <property type="entry name" value="BLL3975 PROTEIN"/>
    <property type="match status" value="1"/>
</dbReference>
<proteinExistence type="predicted"/>
<dbReference type="EMBL" id="CAEZUA010000063">
    <property type="protein sequence ID" value="CAB4592702.1"/>
    <property type="molecule type" value="Genomic_DNA"/>
</dbReference>
<dbReference type="Gene3D" id="3.40.630.10">
    <property type="entry name" value="Zn peptidases"/>
    <property type="match status" value="1"/>
</dbReference>
<dbReference type="InterPro" id="IPR053138">
    <property type="entry name" value="N-alpha-Ac-DABA_deacetylase"/>
</dbReference>
<evidence type="ECO:0000256" key="2">
    <source>
        <dbReference type="ARBA" id="ARBA00022723"/>
    </source>
</evidence>
<reference evidence="7" key="1">
    <citation type="submission" date="2020-05" db="EMBL/GenBank/DDBJ databases">
        <authorList>
            <person name="Chiriac C."/>
            <person name="Salcher M."/>
            <person name="Ghai R."/>
            <person name="Kavagutti S V."/>
        </authorList>
    </citation>
    <scope>NUCLEOTIDE SEQUENCE</scope>
</reference>
<dbReference type="GO" id="GO:0016788">
    <property type="term" value="F:hydrolase activity, acting on ester bonds"/>
    <property type="evidence" value="ECO:0007669"/>
    <property type="project" value="InterPro"/>
</dbReference>
<comment type="cofactor">
    <cofactor evidence="1">
        <name>Zn(2+)</name>
        <dbReference type="ChEBI" id="CHEBI:29105"/>
    </cofactor>
</comment>
<dbReference type="EMBL" id="CAFBQZ010000049">
    <property type="protein sequence ID" value="CAB5073292.1"/>
    <property type="molecule type" value="Genomic_DNA"/>
</dbReference>
<evidence type="ECO:0000259" key="5">
    <source>
        <dbReference type="Pfam" id="PF24827"/>
    </source>
</evidence>
<sequence>MSSTVSSSIDLNAEGKATGYLIIGDSTNNSGWATFNVPIIKVKNGVGPTVLVLAGNHGDEYEGQFAAATLAHELKASDVKGRIIIIPCLSQEASKAGTRHWPTGVNFNRSFPGNENGAVSDKLAHYLTTELFPMSDAVMDIHSGGRGMYFLPCSHMVWAKDKKQRAKMFASMLAWNTSHHLIFPEQPGTNPASLLPGEAERQGKTLFTTELGGAGVATFETTQLAKDGLKNALRTCGVIDGAPKSRVELGLSAPIFVDMRGPNAYHSATHTGLYENIIGLGKAVKKGEVIGLIHEMDHPDTPAVQIFAQQDGVVGVMRGFPRVTPGDVVAVIGKPYSSTDEMPENI</sequence>
<dbReference type="AlphaFoldDB" id="A0A6J6M661"/>
<dbReference type="Pfam" id="PF24827">
    <property type="entry name" value="AstE_AspA_cat"/>
    <property type="match status" value="1"/>
</dbReference>
<evidence type="ECO:0000313" key="9">
    <source>
        <dbReference type="EMBL" id="CAB5073292.1"/>
    </source>
</evidence>
<evidence type="ECO:0000256" key="4">
    <source>
        <dbReference type="ARBA" id="ARBA00022833"/>
    </source>
</evidence>
<evidence type="ECO:0000313" key="8">
    <source>
        <dbReference type="EMBL" id="CAB5016538.1"/>
    </source>
</evidence>
<organism evidence="7">
    <name type="scientific">freshwater metagenome</name>
    <dbReference type="NCBI Taxonomy" id="449393"/>
    <lineage>
        <taxon>unclassified sequences</taxon>
        <taxon>metagenomes</taxon>
        <taxon>ecological metagenomes</taxon>
    </lineage>
</organism>
<keyword evidence="4" id="KW-0862">Zinc</keyword>